<dbReference type="HOGENOM" id="CLU_021768_3_3_1"/>
<sequence length="202" mass="23254">IKEAMATVFVQRHTKVPVPRIHGVLCRGGEVHIVMDFVDGNRLSNLVYKDSLARSQIREVVTQLVSYVRELRQLGGVRDEVTAWPCGLPHSDLYDPPPAHPIPSLADFYQYWVDRWEYQEIYPGKWPSTGKDKIDRNLSAVLSHGNLEIGKIVVRGTHIVAILDWSHLGWYPDFWEALMARQYRASQDPERKWTTEVMEAFG</sequence>
<dbReference type="OMA" id="HIIREAM"/>
<protein>
    <recommendedName>
        <fullName evidence="1">Aminoglycoside phosphotransferase domain-containing protein</fullName>
    </recommendedName>
</protein>
<organism evidence="2 3">
    <name type="scientific">Gloeophyllum trabeum (strain ATCC 11539 / FP-39264 / Madison 617)</name>
    <name type="common">Brown rot fungus</name>
    <dbReference type="NCBI Taxonomy" id="670483"/>
    <lineage>
        <taxon>Eukaryota</taxon>
        <taxon>Fungi</taxon>
        <taxon>Dikarya</taxon>
        <taxon>Basidiomycota</taxon>
        <taxon>Agaricomycotina</taxon>
        <taxon>Agaricomycetes</taxon>
        <taxon>Gloeophyllales</taxon>
        <taxon>Gloeophyllaceae</taxon>
        <taxon>Gloeophyllum</taxon>
    </lineage>
</organism>
<feature type="domain" description="Aminoglycoside phosphotransferase" evidence="1">
    <location>
        <begin position="10"/>
        <end position="179"/>
    </location>
</feature>
<proteinExistence type="predicted"/>
<dbReference type="GeneID" id="19305131"/>
<keyword evidence="3" id="KW-1185">Reference proteome</keyword>
<reference evidence="2 3" key="1">
    <citation type="journal article" date="2012" name="Science">
        <title>The Paleozoic origin of enzymatic lignin decomposition reconstructed from 31 fungal genomes.</title>
        <authorList>
            <person name="Floudas D."/>
            <person name="Binder M."/>
            <person name="Riley R."/>
            <person name="Barry K."/>
            <person name="Blanchette R.A."/>
            <person name="Henrissat B."/>
            <person name="Martinez A.T."/>
            <person name="Otillar R."/>
            <person name="Spatafora J.W."/>
            <person name="Yadav J.S."/>
            <person name="Aerts A."/>
            <person name="Benoit I."/>
            <person name="Boyd A."/>
            <person name="Carlson A."/>
            <person name="Copeland A."/>
            <person name="Coutinho P.M."/>
            <person name="de Vries R.P."/>
            <person name="Ferreira P."/>
            <person name="Findley K."/>
            <person name="Foster B."/>
            <person name="Gaskell J."/>
            <person name="Glotzer D."/>
            <person name="Gorecki P."/>
            <person name="Heitman J."/>
            <person name="Hesse C."/>
            <person name="Hori C."/>
            <person name="Igarashi K."/>
            <person name="Jurgens J.A."/>
            <person name="Kallen N."/>
            <person name="Kersten P."/>
            <person name="Kohler A."/>
            <person name="Kuees U."/>
            <person name="Kumar T.K.A."/>
            <person name="Kuo A."/>
            <person name="LaButti K."/>
            <person name="Larrondo L.F."/>
            <person name="Lindquist E."/>
            <person name="Ling A."/>
            <person name="Lombard V."/>
            <person name="Lucas S."/>
            <person name="Lundell T."/>
            <person name="Martin R."/>
            <person name="McLaughlin D.J."/>
            <person name="Morgenstern I."/>
            <person name="Morin E."/>
            <person name="Murat C."/>
            <person name="Nagy L.G."/>
            <person name="Nolan M."/>
            <person name="Ohm R.A."/>
            <person name="Patyshakuliyeva A."/>
            <person name="Rokas A."/>
            <person name="Ruiz-Duenas F.J."/>
            <person name="Sabat G."/>
            <person name="Salamov A."/>
            <person name="Samejima M."/>
            <person name="Schmutz J."/>
            <person name="Slot J.C."/>
            <person name="St John F."/>
            <person name="Stenlid J."/>
            <person name="Sun H."/>
            <person name="Sun S."/>
            <person name="Syed K."/>
            <person name="Tsang A."/>
            <person name="Wiebenga A."/>
            <person name="Young D."/>
            <person name="Pisabarro A."/>
            <person name="Eastwood D.C."/>
            <person name="Martin F."/>
            <person name="Cullen D."/>
            <person name="Grigoriev I.V."/>
            <person name="Hibbett D.S."/>
        </authorList>
    </citation>
    <scope>NUCLEOTIDE SEQUENCE [LARGE SCALE GENOMIC DNA]</scope>
    <source>
        <strain evidence="2 3">ATCC 11539</strain>
    </source>
</reference>
<dbReference type="RefSeq" id="XP_007863877.1">
    <property type="nucleotide sequence ID" value="XM_007865686.1"/>
</dbReference>
<name>S7RWA0_GLOTA</name>
<evidence type="ECO:0000259" key="1">
    <source>
        <dbReference type="Pfam" id="PF01636"/>
    </source>
</evidence>
<evidence type="ECO:0000313" key="3">
    <source>
        <dbReference type="Proteomes" id="UP000030669"/>
    </source>
</evidence>
<dbReference type="AlphaFoldDB" id="S7RWA0"/>
<dbReference type="STRING" id="670483.S7RWA0"/>
<dbReference type="PANTHER" id="PTHR21310">
    <property type="entry name" value="AMINOGLYCOSIDE PHOSPHOTRANSFERASE-RELATED-RELATED"/>
    <property type="match status" value="1"/>
</dbReference>
<evidence type="ECO:0000313" key="2">
    <source>
        <dbReference type="EMBL" id="EPQ57579.1"/>
    </source>
</evidence>
<dbReference type="InterPro" id="IPR011009">
    <property type="entry name" value="Kinase-like_dom_sf"/>
</dbReference>
<dbReference type="KEGG" id="gtr:GLOTRDRAFT_24465"/>
<gene>
    <name evidence="2" type="ORF">GLOTRDRAFT_24465</name>
</gene>
<dbReference type="OrthoDB" id="5404599at2759"/>
<accession>S7RWA0</accession>
<dbReference type="EMBL" id="KB469299">
    <property type="protein sequence ID" value="EPQ57579.1"/>
    <property type="molecule type" value="Genomic_DNA"/>
</dbReference>
<feature type="non-terminal residue" evidence="2">
    <location>
        <position position="202"/>
    </location>
</feature>
<feature type="non-terminal residue" evidence="2">
    <location>
        <position position="1"/>
    </location>
</feature>
<dbReference type="SUPFAM" id="SSF56112">
    <property type="entry name" value="Protein kinase-like (PK-like)"/>
    <property type="match status" value="1"/>
</dbReference>
<dbReference type="PANTHER" id="PTHR21310:SF48">
    <property type="entry name" value="AMINOGLYCOSIDE PHOSPHOTRANSFERASE DOMAIN-CONTAINING PROTEIN"/>
    <property type="match status" value="1"/>
</dbReference>
<dbReference type="InterPro" id="IPR002575">
    <property type="entry name" value="Aminoglycoside_PTrfase"/>
</dbReference>
<dbReference type="InterPro" id="IPR051678">
    <property type="entry name" value="AGP_Transferase"/>
</dbReference>
<dbReference type="Proteomes" id="UP000030669">
    <property type="component" value="Unassembled WGS sequence"/>
</dbReference>
<dbReference type="Pfam" id="PF01636">
    <property type="entry name" value="APH"/>
    <property type="match status" value="1"/>
</dbReference>